<name>A0ABY7MHU8_9BRAD</name>
<evidence type="ECO:0000313" key="3">
    <source>
        <dbReference type="Proteomes" id="UP001179614"/>
    </source>
</evidence>
<evidence type="ECO:0000313" key="2">
    <source>
        <dbReference type="EMBL" id="WBL77759.1"/>
    </source>
</evidence>
<evidence type="ECO:0000256" key="1">
    <source>
        <dbReference type="SAM" id="MobiDB-lite"/>
    </source>
</evidence>
<dbReference type="EMBL" id="CP089391">
    <property type="protein sequence ID" value="WBL77759.1"/>
    <property type="molecule type" value="Genomic_DNA"/>
</dbReference>
<dbReference type="RefSeq" id="WP_270163057.1">
    <property type="nucleotide sequence ID" value="NZ_CP089391.1"/>
</dbReference>
<proteinExistence type="predicted"/>
<keyword evidence="3" id="KW-1185">Reference proteome</keyword>
<reference evidence="2" key="1">
    <citation type="submission" date="2021-12" db="EMBL/GenBank/DDBJ databases">
        <title>Bradyrhizobium xenonodulans sp. nov.</title>
        <authorList>
            <person name="Claassens R."/>
            <person name="Venter S.N."/>
            <person name="Beukes C.W."/>
            <person name="Stepkowski T."/>
            <person name="Steenkamp E.T."/>
        </authorList>
    </citation>
    <scope>NUCLEOTIDE SEQUENCE</scope>
    <source>
        <strain evidence="2">14AB</strain>
    </source>
</reference>
<gene>
    <name evidence="2" type="ORF">I3J27_32865</name>
</gene>
<dbReference type="Proteomes" id="UP001179614">
    <property type="component" value="Chromosome"/>
</dbReference>
<protein>
    <submittedName>
        <fullName evidence="2">Uncharacterized protein</fullName>
    </submittedName>
</protein>
<accession>A0ABY7MHU8</accession>
<feature type="region of interest" description="Disordered" evidence="1">
    <location>
        <begin position="57"/>
        <end position="91"/>
    </location>
</feature>
<organism evidence="2 3">
    <name type="scientific">Bradyrhizobium xenonodulans</name>
    <dbReference type="NCBI Taxonomy" id="2736875"/>
    <lineage>
        <taxon>Bacteria</taxon>
        <taxon>Pseudomonadati</taxon>
        <taxon>Pseudomonadota</taxon>
        <taxon>Alphaproteobacteria</taxon>
        <taxon>Hyphomicrobiales</taxon>
        <taxon>Nitrobacteraceae</taxon>
        <taxon>Bradyrhizobium</taxon>
    </lineage>
</organism>
<sequence>MRVVEVFYSDSRNERGKDMLHRLGLDDRAEVDLPGRPKARHGPRNAFAAFWLKASRPASTAEKGRESGQSASLLRLRGRAPDRQVRPSNLPEIVGRNAAAAITAARYSWSRSTRLDERLRASQ</sequence>